<dbReference type="EMBL" id="ADAS02000002">
    <property type="protein sequence ID" value="OAV99561.1"/>
    <property type="molecule type" value="Genomic_DNA"/>
</dbReference>
<feature type="compositionally biased region" description="Low complexity" evidence="1">
    <location>
        <begin position="59"/>
        <end position="73"/>
    </location>
</feature>
<evidence type="ECO:0000313" key="5">
    <source>
        <dbReference type="Proteomes" id="UP000005240"/>
    </source>
</evidence>
<keyword evidence="5" id="KW-1185">Reference proteome</keyword>
<sequence>MSTPSNNEERMRLQLSSVPDASSSPMVFPSSSAGHPSSDAAPRSGSRVQGIRRSAQTHLNSSSPLRFPSSSNSTVTGRRSGRPNPSSEPLFFPPSSHEGTPRASRPSNRRGDIHSTVPSLSSPSVHPRLHPQVPSSSAGLGQTPNAPGSEAPSQHPTSSQAAPPEPETQTVIWGTLVSLQDSMQTFRQFLQGFKKKYRLAFDLKISVEDASMLSNGDQLLYVDYMRKMRLTSQTNLNLDLINLLAFPPTKNLYNQILNYPQELIPICDQVLKDCAIELAEEDRERGDLESEAIPTDEEIAEMEGRIYKIRPFG</sequence>
<gene>
    <name evidence="3" type="ORF">PTTG_25211</name>
</gene>
<dbReference type="InterPro" id="IPR012340">
    <property type="entry name" value="NA-bd_OB-fold"/>
</dbReference>
<dbReference type="Pfam" id="PF14551">
    <property type="entry name" value="MCM_N"/>
    <property type="match status" value="1"/>
</dbReference>
<dbReference type="Proteomes" id="UP000005240">
    <property type="component" value="Unassembled WGS sequence"/>
</dbReference>
<dbReference type="OrthoDB" id="3252172at2759"/>
<proteinExistence type="predicted"/>
<dbReference type="Gene3D" id="3.30.1640.10">
    <property type="entry name" value="mini-chromosome maintenance (MCM) complex, chain A, domain 1"/>
    <property type="match status" value="1"/>
</dbReference>
<dbReference type="VEuPathDB" id="FungiDB:PTTG_25211"/>
<evidence type="ECO:0000313" key="4">
    <source>
        <dbReference type="EnsemblFungi" id="PTTG_25211-t43_1-p1"/>
    </source>
</evidence>
<accession>A0A180H411</accession>
<dbReference type="FunFam" id="3.30.1640.10:FF:000011">
    <property type="entry name" value="DNA helicase"/>
    <property type="match status" value="1"/>
</dbReference>
<dbReference type="InterPro" id="IPR027925">
    <property type="entry name" value="MCM_N"/>
</dbReference>
<feature type="compositionally biased region" description="Polar residues" evidence="1">
    <location>
        <begin position="133"/>
        <end position="167"/>
    </location>
</feature>
<reference evidence="4" key="4">
    <citation type="submission" date="2025-05" db="UniProtKB">
        <authorList>
            <consortium name="EnsemblFungi"/>
        </authorList>
    </citation>
    <scope>IDENTIFICATION</scope>
    <source>
        <strain evidence="4">isolate 1-1 / race 1 (BBBD)</strain>
    </source>
</reference>
<evidence type="ECO:0000259" key="2">
    <source>
        <dbReference type="Pfam" id="PF14551"/>
    </source>
</evidence>
<feature type="domain" description="MCM N-terminal" evidence="2">
    <location>
        <begin position="184"/>
        <end position="312"/>
    </location>
</feature>
<dbReference type="SUPFAM" id="SSF50249">
    <property type="entry name" value="Nucleic acid-binding proteins"/>
    <property type="match status" value="1"/>
</dbReference>
<evidence type="ECO:0000256" key="1">
    <source>
        <dbReference type="SAM" id="MobiDB-lite"/>
    </source>
</evidence>
<dbReference type="AlphaFoldDB" id="A0A180H411"/>
<dbReference type="EnsemblFungi" id="PTTG_25211-t43_1">
    <property type="protein sequence ID" value="PTTG_25211-t43_1-p1"/>
    <property type="gene ID" value="PTTG_25211"/>
</dbReference>
<reference evidence="3" key="2">
    <citation type="submission" date="2016-05" db="EMBL/GenBank/DDBJ databases">
        <title>Comparative analysis highlights variable genome content of wheat rusts and divergence of the mating loci.</title>
        <authorList>
            <person name="Cuomo C.A."/>
            <person name="Bakkeren G."/>
            <person name="Szabo L."/>
            <person name="Khalil H."/>
            <person name="Joly D."/>
            <person name="Goldberg J."/>
            <person name="Young S."/>
            <person name="Zeng Q."/>
            <person name="Fellers J."/>
        </authorList>
    </citation>
    <scope>NUCLEOTIDE SEQUENCE [LARGE SCALE GENOMIC DNA]</scope>
    <source>
        <strain evidence="3">1-1 BBBD Race 1</strain>
    </source>
</reference>
<name>A0A180H411_PUCT1</name>
<feature type="compositionally biased region" description="Low complexity" evidence="1">
    <location>
        <begin position="22"/>
        <end position="32"/>
    </location>
</feature>
<evidence type="ECO:0000313" key="3">
    <source>
        <dbReference type="EMBL" id="OAV99561.1"/>
    </source>
</evidence>
<dbReference type="STRING" id="630390.A0A180H411"/>
<reference evidence="3" key="1">
    <citation type="submission" date="2009-11" db="EMBL/GenBank/DDBJ databases">
        <authorList>
            <consortium name="The Broad Institute Genome Sequencing Platform"/>
            <person name="Ward D."/>
            <person name="Feldgarden M."/>
            <person name="Earl A."/>
            <person name="Young S.K."/>
            <person name="Zeng Q."/>
            <person name="Koehrsen M."/>
            <person name="Alvarado L."/>
            <person name="Berlin A."/>
            <person name="Bochicchio J."/>
            <person name="Borenstein D."/>
            <person name="Chapman S.B."/>
            <person name="Chen Z."/>
            <person name="Engels R."/>
            <person name="Freedman E."/>
            <person name="Gellesch M."/>
            <person name="Goldberg J."/>
            <person name="Griggs A."/>
            <person name="Gujja S."/>
            <person name="Heilman E."/>
            <person name="Heiman D."/>
            <person name="Hepburn T."/>
            <person name="Howarth C."/>
            <person name="Jen D."/>
            <person name="Larson L."/>
            <person name="Lewis B."/>
            <person name="Mehta T."/>
            <person name="Park D."/>
            <person name="Pearson M."/>
            <person name="Roberts A."/>
            <person name="Saif S."/>
            <person name="Shea T."/>
            <person name="Shenoy N."/>
            <person name="Sisk P."/>
            <person name="Stolte C."/>
            <person name="Sykes S."/>
            <person name="Thomson T."/>
            <person name="Walk T."/>
            <person name="White J."/>
            <person name="Yandava C."/>
            <person name="Izard J."/>
            <person name="Baranova O.V."/>
            <person name="Blanton J.M."/>
            <person name="Tanner A.C."/>
            <person name="Dewhirst F.E."/>
            <person name="Haas B."/>
            <person name="Nusbaum C."/>
            <person name="Birren B."/>
        </authorList>
    </citation>
    <scope>NUCLEOTIDE SEQUENCE [LARGE SCALE GENOMIC DNA]</scope>
    <source>
        <strain evidence="3">1-1 BBBD Race 1</strain>
    </source>
</reference>
<protein>
    <submittedName>
        <fullName evidence="4">MCM_N domain-containing protein</fullName>
    </submittedName>
</protein>
<organism evidence="3">
    <name type="scientific">Puccinia triticina (isolate 1-1 / race 1 (BBBD))</name>
    <name type="common">Brown leaf rust fungus</name>
    <dbReference type="NCBI Taxonomy" id="630390"/>
    <lineage>
        <taxon>Eukaryota</taxon>
        <taxon>Fungi</taxon>
        <taxon>Dikarya</taxon>
        <taxon>Basidiomycota</taxon>
        <taxon>Pucciniomycotina</taxon>
        <taxon>Pucciniomycetes</taxon>
        <taxon>Pucciniales</taxon>
        <taxon>Pucciniaceae</taxon>
        <taxon>Puccinia</taxon>
    </lineage>
</organism>
<feature type="compositionally biased region" description="Low complexity" evidence="1">
    <location>
        <begin position="83"/>
        <end position="96"/>
    </location>
</feature>
<reference evidence="4 5" key="3">
    <citation type="journal article" date="2017" name="G3 (Bethesda)">
        <title>Comparative analysis highlights variable genome content of wheat rusts and divergence of the mating loci.</title>
        <authorList>
            <person name="Cuomo C.A."/>
            <person name="Bakkeren G."/>
            <person name="Khalil H.B."/>
            <person name="Panwar V."/>
            <person name="Joly D."/>
            <person name="Linning R."/>
            <person name="Sakthikumar S."/>
            <person name="Song X."/>
            <person name="Adiconis X."/>
            <person name="Fan L."/>
            <person name="Goldberg J.M."/>
            <person name="Levin J.Z."/>
            <person name="Young S."/>
            <person name="Zeng Q."/>
            <person name="Anikster Y."/>
            <person name="Bruce M."/>
            <person name="Wang M."/>
            <person name="Yin C."/>
            <person name="McCallum B."/>
            <person name="Szabo L.J."/>
            <person name="Hulbert S."/>
            <person name="Chen X."/>
            <person name="Fellers J.P."/>
        </authorList>
    </citation>
    <scope>NUCLEOTIDE SEQUENCE</scope>
    <source>
        <strain evidence="5">Isolate 1-1 / race 1 (BBBD)</strain>
        <strain evidence="4">isolate 1-1 / race 1 (BBBD)</strain>
    </source>
</reference>
<feature type="region of interest" description="Disordered" evidence="1">
    <location>
        <begin position="1"/>
        <end position="167"/>
    </location>
</feature>